<dbReference type="PRINTS" id="PR01415">
    <property type="entry name" value="ANKYRIN"/>
</dbReference>
<dbReference type="InParanoid" id="E1Z5G7"/>
<dbReference type="EMBL" id="GL433837">
    <property type="protein sequence ID" value="EFN58465.1"/>
    <property type="molecule type" value="Genomic_DNA"/>
</dbReference>
<evidence type="ECO:0000313" key="4">
    <source>
        <dbReference type="EMBL" id="EFN58465.1"/>
    </source>
</evidence>
<feature type="non-terminal residue" evidence="4">
    <location>
        <position position="1"/>
    </location>
</feature>
<feature type="non-terminal residue" evidence="4">
    <location>
        <position position="71"/>
    </location>
</feature>
<dbReference type="OMA" id="CENRQVN"/>
<keyword evidence="2 3" id="KW-0040">ANK repeat</keyword>
<dbReference type="InterPro" id="IPR036770">
    <property type="entry name" value="Ankyrin_rpt-contain_sf"/>
</dbReference>
<name>E1Z5G7_CHLVA</name>
<keyword evidence="1" id="KW-0677">Repeat</keyword>
<reference evidence="4 5" key="1">
    <citation type="journal article" date="2010" name="Plant Cell">
        <title>The Chlorella variabilis NC64A genome reveals adaptation to photosymbiosis, coevolution with viruses, and cryptic sex.</title>
        <authorList>
            <person name="Blanc G."/>
            <person name="Duncan G."/>
            <person name="Agarkova I."/>
            <person name="Borodovsky M."/>
            <person name="Gurnon J."/>
            <person name="Kuo A."/>
            <person name="Lindquist E."/>
            <person name="Lucas S."/>
            <person name="Pangilinan J."/>
            <person name="Polle J."/>
            <person name="Salamov A."/>
            <person name="Terry A."/>
            <person name="Yamada T."/>
            <person name="Dunigan D.D."/>
            <person name="Grigoriev I.V."/>
            <person name="Claverie J.M."/>
            <person name="Van Etten J.L."/>
        </authorList>
    </citation>
    <scope>NUCLEOTIDE SEQUENCE [LARGE SCALE GENOMIC DNA]</scope>
    <source>
        <strain evidence="4 5">NC64A</strain>
    </source>
</reference>
<sequence length="71" mass="7306">LAQGQDVDAADHVGCTGLHFAAMKGDCEVAQLLLQHRADVNTGDSTGATPLIGAVIKQHQDMVRLLLAAGA</sequence>
<dbReference type="KEGG" id="cvr:CHLNCDRAFT_12983"/>
<evidence type="ECO:0000256" key="2">
    <source>
        <dbReference type="ARBA" id="ARBA00023043"/>
    </source>
</evidence>
<gene>
    <name evidence="4" type="ORF">CHLNCDRAFT_12983</name>
</gene>
<evidence type="ECO:0000256" key="3">
    <source>
        <dbReference type="PROSITE-ProRule" id="PRU00023"/>
    </source>
</evidence>
<evidence type="ECO:0000256" key="1">
    <source>
        <dbReference type="ARBA" id="ARBA00022737"/>
    </source>
</evidence>
<dbReference type="AlphaFoldDB" id="E1Z5G7"/>
<dbReference type="RefSeq" id="XP_005850567.1">
    <property type="nucleotide sequence ID" value="XM_005850505.1"/>
</dbReference>
<feature type="repeat" description="ANK" evidence="3">
    <location>
        <begin position="46"/>
        <end position="71"/>
    </location>
</feature>
<evidence type="ECO:0000313" key="5">
    <source>
        <dbReference type="Proteomes" id="UP000008141"/>
    </source>
</evidence>
<dbReference type="GeneID" id="17358226"/>
<keyword evidence="5" id="KW-1185">Reference proteome</keyword>
<dbReference type="PROSITE" id="PS50297">
    <property type="entry name" value="ANK_REP_REGION"/>
    <property type="match status" value="2"/>
</dbReference>
<dbReference type="Proteomes" id="UP000008141">
    <property type="component" value="Unassembled WGS sequence"/>
</dbReference>
<proteinExistence type="predicted"/>
<organism evidence="5">
    <name type="scientific">Chlorella variabilis</name>
    <name type="common">Green alga</name>
    <dbReference type="NCBI Taxonomy" id="554065"/>
    <lineage>
        <taxon>Eukaryota</taxon>
        <taxon>Viridiplantae</taxon>
        <taxon>Chlorophyta</taxon>
        <taxon>core chlorophytes</taxon>
        <taxon>Trebouxiophyceae</taxon>
        <taxon>Chlorellales</taxon>
        <taxon>Chlorellaceae</taxon>
        <taxon>Chlorella clade</taxon>
        <taxon>Chlorella</taxon>
    </lineage>
</organism>
<dbReference type="SMART" id="SM00248">
    <property type="entry name" value="ANK"/>
    <property type="match status" value="2"/>
</dbReference>
<dbReference type="eggNOG" id="KOG4177">
    <property type="taxonomic scope" value="Eukaryota"/>
</dbReference>
<dbReference type="SUPFAM" id="SSF48403">
    <property type="entry name" value="Ankyrin repeat"/>
    <property type="match status" value="1"/>
</dbReference>
<dbReference type="InterPro" id="IPR002110">
    <property type="entry name" value="Ankyrin_rpt"/>
</dbReference>
<dbReference type="PROSITE" id="PS50088">
    <property type="entry name" value="ANK_REPEAT"/>
    <property type="match status" value="2"/>
</dbReference>
<protein>
    <submittedName>
        <fullName evidence="4">Uncharacterized protein</fullName>
    </submittedName>
</protein>
<dbReference type="OrthoDB" id="566830at2759"/>
<feature type="repeat" description="ANK" evidence="3">
    <location>
        <begin position="13"/>
        <end position="45"/>
    </location>
</feature>
<dbReference type="Pfam" id="PF12796">
    <property type="entry name" value="Ank_2"/>
    <property type="match status" value="1"/>
</dbReference>
<dbReference type="PANTHER" id="PTHR24171">
    <property type="entry name" value="ANKYRIN REPEAT DOMAIN-CONTAINING PROTEIN 39-RELATED"/>
    <property type="match status" value="1"/>
</dbReference>
<accession>E1Z5G7</accession>
<dbReference type="Gene3D" id="1.25.40.20">
    <property type="entry name" value="Ankyrin repeat-containing domain"/>
    <property type="match status" value="1"/>
</dbReference>
<dbReference type="STRING" id="554065.E1Z5G7"/>